<evidence type="ECO:0000313" key="2">
    <source>
        <dbReference type="EMBL" id="TFW19169.1"/>
    </source>
</evidence>
<accession>A0A4Y9SAX2</accession>
<protein>
    <submittedName>
        <fullName evidence="2">DUF4351 domain-containing protein</fullName>
    </submittedName>
</protein>
<name>A0A4Y9SAX2_9BURK</name>
<comment type="caution">
    <text evidence="2">The sequence shown here is derived from an EMBL/GenBank/DDBJ whole genome shotgun (WGS) entry which is preliminary data.</text>
</comment>
<gene>
    <name evidence="2" type="ORF">E4L98_16700</name>
</gene>
<dbReference type="PANTHER" id="PTHR35586">
    <property type="entry name" value="SLL1691 PROTEIN"/>
    <property type="match status" value="1"/>
</dbReference>
<organism evidence="2 3">
    <name type="scientific">Duganella callida</name>
    <dbReference type="NCBI Taxonomy" id="2561932"/>
    <lineage>
        <taxon>Bacteria</taxon>
        <taxon>Pseudomonadati</taxon>
        <taxon>Pseudomonadota</taxon>
        <taxon>Betaproteobacteria</taxon>
        <taxon>Burkholderiales</taxon>
        <taxon>Oxalobacteraceae</taxon>
        <taxon>Telluria group</taxon>
        <taxon>Duganella</taxon>
    </lineage>
</organism>
<dbReference type="AlphaFoldDB" id="A0A4Y9SAX2"/>
<dbReference type="InterPro" id="IPR025587">
    <property type="entry name" value="DUF4351"/>
</dbReference>
<evidence type="ECO:0000313" key="3">
    <source>
        <dbReference type="Proteomes" id="UP000297729"/>
    </source>
</evidence>
<evidence type="ECO:0000259" key="1">
    <source>
        <dbReference type="Pfam" id="PF14261"/>
    </source>
</evidence>
<reference evidence="2 3" key="1">
    <citation type="submission" date="2019-03" db="EMBL/GenBank/DDBJ databases">
        <title>Draft Genome Sequence of Duganella callidus sp. nov., a Novel Duganella Species Isolated from Cultivated Soil.</title>
        <authorList>
            <person name="Raths R."/>
            <person name="Peta V."/>
            <person name="Bucking H."/>
        </authorList>
    </citation>
    <scope>NUCLEOTIDE SEQUENCE [LARGE SCALE GENOMIC DNA]</scope>
    <source>
        <strain evidence="2 3">DN04</strain>
    </source>
</reference>
<keyword evidence="3" id="KW-1185">Reference proteome</keyword>
<dbReference type="RefSeq" id="WP_135202680.1">
    <property type="nucleotide sequence ID" value="NZ_SPVG01000173.1"/>
</dbReference>
<proteinExistence type="predicted"/>
<dbReference type="OrthoDB" id="932587at2"/>
<feature type="domain" description="DUF4351" evidence="1">
    <location>
        <begin position="274"/>
        <end position="327"/>
    </location>
</feature>
<dbReference type="Pfam" id="PF14261">
    <property type="entry name" value="DUF4351"/>
    <property type="match status" value="1"/>
</dbReference>
<dbReference type="EMBL" id="SPVG01000173">
    <property type="protein sequence ID" value="TFW19169.1"/>
    <property type="molecule type" value="Genomic_DNA"/>
</dbReference>
<sequence>MPDTVATCRYDLPWKAALTHALRAFLDFFFPERGKQIDWTKRPRFRDKELAGISFGGTPDGMVADKLVEVCLRDGSLHWVLIHIEVQAQRDTSLARRILDYNYRIFTEYAQPVANFVVLADEDLHWRPRAFHNEVLGTVMGISFVTAKLIDYAEKADELQASHNPFAWLTLAHLRAQQARHQPDQLYAAKWQLTKLLYQHGWGKQRIIVLFKVINWMMALPDSYQQRYWQAVLDLEKERNVDWITPLEQSFMDKGREQGIKQGREQGLESGKQLGRKEEALTLLERQLTRRFGELPSIARTKLTKASLAELEAWCDALPEAASLETLLK</sequence>
<dbReference type="PANTHER" id="PTHR35586:SF1">
    <property type="entry name" value="SLL1691 PROTEIN"/>
    <property type="match status" value="1"/>
</dbReference>
<dbReference type="Proteomes" id="UP000297729">
    <property type="component" value="Unassembled WGS sequence"/>
</dbReference>